<dbReference type="OrthoDB" id="3477330at2759"/>
<comment type="caution">
    <text evidence="3">The sequence shown here is derived from an EMBL/GenBank/DDBJ whole genome shotgun (WGS) entry which is preliminary data.</text>
</comment>
<dbReference type="GO" id="GO:0000976">
    <property type="term" value="F:transcription cis-regulatory region binding"/>
    <property type="evidence" value="ECO:0007669"/>
    <property type="project" value="TreeGrafter"/>
</dbReference>
<sequence length="546" mass="62078">MLSPKPTTHREGHRNRRGQRTFTCDEATPECTPCKKRRIPCAGYGSNLAWVTDQNTYVSHNRRVLRCDLTWVRAPILSPSQQDYYISLCDTADLISGLSIEWSEESKIPFGVFPTFQNVANGCSSVPRSLGTDLPLKDKEAFLFRHYVSHVASMMMPYEDDRNPWYLHYPKAALQESAQQHKALYKAMLAQAAVNLAHLGSSRENNLLIATSYYVSAIQDLRSCINDQQQDYGTFLAAILTLMFVEVGPPWHYFGALREILTLFQVYNGHSGTWRAHLDGAWSFLEGQQDFQSYFASEFSWASTQSFCLIKIVSETTRLRTLHTTMADTPSIQCETNNLLQLVSSRDSFGYTIGATRLLLTCIADIQSLAHQIDIGTEPDLVDHAVKEIMGKLSECRGFSSHSRDSPSQTKYERKLRYQLNAFVAATHIYLCRIIFDLPPSEVRPYVQETFANIQEFYALGGGNFSLWPAFVAAAEAYDEDLDTARKWLDSAMRVGMGNRLEVKRILECIWQKRQRLALEQSQDLGSVVIDWRHVMLELDIDILLV</sequence>
<comment type="subcellular location">
    <subcellularLocation>
        <location evidence="1">Nucleus</location>
    </subcellularLocation>
</comment>
<evidence type="ECO:0008006" key="5">
    <source>
        <dbReference type="Google" id="ProtNLM"/>
    </source>
</evidence>
<dbReference type="GO" id="GO:0045944">
    <property type="term" value="P:positive regulation of transcription by RNA polymerase II"/>
    <property type="evidence" value="ECO:0007669"/>
    <property type="project" value="TreeGrafter"/>
</dbReference>
<evidence type="ECO:0000313" key="3">
    <source>
        <dbReference type="EMBL" id="RDW58860.1"/>
    </source>
</evidence>
<name>A0A3D8QB34_9HELO</name>
<organism evidence="3 4">
    <name type="scientific">Coleophoma cylindrospora</name>
    <dbReference type="NCBI Taxonomy" id="1849047"/>
    <lineage>
        <taxon>Eukaryota</taxon>
        <taxon>Fungi</taxon>
        <taxon>Dikarya</taxon>
        <taxon>Ascomycota</taxon>
        <taxon>Pezizomycotina</taxon>
        <taxon>Leotiomycetes</taxon>
        <taxon>Helotiales</taxon>
        <taxon>Dermateaceae</taxon>
        <taxon>Coleophoma</taxon>
    </lineage>
</organism>
<dbReference type="EMBL" id="PDLM01000017">
    <property type="protein sequence ID" value="RDW58860.1"/>
    <property type="molecule type" value="Genomic_DNA"/>
</dbReference>
<dbReference type="GO" id="GO:0003700">
    <property type="term" value="F:DNA-binding transcription factor activity"/>
    <property type="evidence" value="ECO:0007669"/>
    <property type="project" value="TreeGrafter"/>
</dbReference>
<evidence type="ECO:0000313" key="4">
    <source>
        <dbReference type="Proteomes" id="UP000256645"/>
    </source>
</evidence>
<dbReference type="Pfam" id="PF11951">
    <property type="entry name" value="Fungal_trans_2"/>
    <property type="match status" value="1"/>
</dbReference>
<gene>
    <name evidence="3" type="ORF">BP6252_13336</name>
</gene>
<dbReference type="STRING" id="1849047.A0A3D8QB34"/>
<dbReference type="PANTHER" id="PTHR37534">
    <property type="entry name" value="TRANSCRIPTIONAL ACTIVATOR PROTEIN UGA3"/>
    <property type="match status" value="1"/>
</dbReference>
<dbReference type="GO" id="GO:0005634">
    <property type="term" value="C:nucleus"/>
    <property type="evidence" value="ECO:0007669"/>
    <property type="project" value="UniProtKB-SubCell"/>
</dbReference>
<evidence type="ECO:0000256" key="1">
    <source>
        <dbReference type="ARBA" id="ARBA00004123"/>
    </source>
</evidence>
<reference evidence="3 4" key="1">
    <citation type="journal article" date="2018" name="IMA Fungus">
        <title>IMA Genome-F 9: Draft genome sequence of Annulohypoxylon stygium, Aspergillus mulundensis, Berkeleyomyces basicola (syn. Thielaviopsis basicola), Ceratocystis smalleyi, two Cercospora beticola strains, Coleophoma cylindrospora, Fusarium fracticaudum, Phialophora cf. hyalina, and Morchella septimelata.</title>
        <authorList>
            <person name="Wingfield B.D."/>
            <person name="Bills G.F."/>
            <person name="Dong Y."/>
            <person name="Huang W."/>
            <person name="Nel W.J."/>
            <person name="Swalarsk-Parry B.S."/>
            <person name="Vaghefi N."/>
            <person name="Wilken P.M."/>
            <person name="An Z."/>
            <person name="de Beer Z.W."/>
            <person name="De Vos L."/>
            <person name="Chen L."/>
            <person name="Duong T.A."/>
            <person name="Gao Y."/>
            <person name="Hammerbacher A."/>
            <person name="Kikkert J.R."/>
            <person name="Li Y."/>
            <person name="Li H."/>
            <person name="Li K."/>
            <person name="Li Q."/>
            <person name="Liu X."/>
            <person name="Ma X."/>
            <person name="Naidoo K."/>
            <person name="Pethybridge S.J."/>
            <person name="Sun J."/>
            <person name="Steenkamp E.T."/>
            <person name="van der Nest M.A."/>
            <person name="van Wyk S."/>
            <person name="Wingfield M.J."/>
            <person name="Xiong C."/>
            <person name="Yue Q."/>
            <person name="Zhang X."/>
        </authorList>
    </citation>
    <scope>NUCLEOTIDE SEQUENCE [LARGE SCALE GENOMIC DNA]</scope>
    <source>
        <strain evidence="3 4">BP6252</strain>
    </source>
</reference>
<dbReference type="AlphaFoldDB" id="A0A3D8QB34"/>
<evidence type="ECO:0000256" key="2">
    <source>
        <dbReference type="ARBA" id="ARBA00023242"/>
    </source>
</evidence>
<keyword evidence="4" id="KW-1185">Reference proteome</keyword>
<proteinExistence type="predicted"/>
<accession>A0A3D8QB34</accession>
<dbReference type="Proteomes" id="UP000256645">
    <property type="component" value="Unassembled WGS sequence"/>
</dbReference>
<dbReference type="InterPro" id="IPR021858">
    <property type="entry name" value="Fun_TF"/>
</dbReference>
<protein>
    <recommendedName>
        <fullName evidence="5">Zn(2)-C6 fungal-type domain-containing protein</fullName>
    </recommendedName>
</protein>
<keyword evidence="2" id="KW-0539">Nucleus</keyword>
<dbReference type="PANTHER" id="PTHR37534:SF49">
    <property type="entry name" value="LYSINE BIOSYNTHESIS REGULATORY PROTEIN LYS14"/>
    <property type="match status" value="1"/>
</dbReference>